<dbReference type="PANTHER" id="PTHR43691">
    <property type="entry name" value="URIDINE PHOSPHORYLASE"/>
    <property type="match status" value="1"/>
</dbReference>
<geneLocation type="plasmid" evidence="6">
    <name>unnamed</name>
</geneLocation>
<dbReference type="InterPro" id="IPR023089">
    <property type="entry name" value="YozE_SAM-like"/>
</dbReference>
<dbReference type="GO" id="GO:0006152">
    <property type="term" value="P:purine nucleoside catabolic process"/>
    <property type="evidence" value="ECO:0007669"/>
    <property type="project" value="TreeGrafter"/>
</dbReference>
<dbReference type="PANTHER" id="PTHR43691:SF11">
    <property type="entry name" value="FI09636P-RELATED"/>
    <property type="match status" value="1"/>
</dbReference>
<sequence>MTRSSYHYLMTERDGNMKDPITVFANAAFRDTDFPKQSKDYHEINHYFKMYGTYLDSMTIFDDAWERYQSTKKKKLLEELDMSVHIEAKEGQIAETILLPGDPLRAKYIAETFLEDVEQYNSVINMFGYTGTYKGERISVQGTGMGLPSIMIYAEELITQYNVQNLIRVGTARGMKEDIKVRDVVIAQADTTDSSAVANTFNGQVHFALKVDFDLWIFDLFLVKRKWKQASRNRTYRKKMPRNKLHLVFKD</sequence>
<dbReference type="AlphaFoldDB" id="M1FTP2"/>
<dbReference type="GO" id="GO:0004850">
    <property type="term" value="F:uridine phosphorylase activity"/>
    <property type="evidence" value="ECO:0007669"/>
    <property type="project" value="UniProtKB-EC"/>
</dbReference>
<dbReference type="InterPro" id="IPR036806">
    <property type="entry name" value="YozE_SAM-like_sf"/>
</dbReference>
<dbReference type="GO" id="GO:0004731">
    <property type="term" value="F:purine-nucleoside phosphorylase activity"/>
    <property type="evidence" value="ECO:0007669"/>
    <property type="project" value="TreeGrafter"/>
</dbReference>
<evidence type="ECO:0000259" key="4">
    <source>
        <dbReference type="Pfam" id="PF01048"/>
    </source>
</evidence>
<dbReference type="Pfam" id="PF06855">
    <property type="entry name" value="YozE_SAM_like"/>
    <property type="match status" value="1"/>
</dbReference>
<dbReference type="SUPFAM" id="SSF140652">
    <property type="entry name" value="YozE-like"/>
    <property type="match status" value="1"/>
</dbReference>
<dbReference type="InterPro" id="IPR035994">
    <property type="entry name" value="Nucleoside_phosphorylase_sf"/>
</dbReference>
<evidence type="ECO:0000256" key="2">
    <source>
        <dbReference type="ARBA" id="ARBA00021980"/>
    </source>
</evidence>
<protein>
    <recommendedName>
        <fullName evidence="2">Uridine phosphorylase</fullName>
        <ecNumber evidence="1">2.4.2.3</ecNumber>
    </recommendedName>
</protein>
<keyword evidence="6" id="KW-0614">Plasmid</keyword>
<dbReference type="Gene3D" id="1.10.150.260">
    <property type="entry name" value="YozE SAM-like"/>
    <property type="match status" value="1"/>
</dbReference>
<dbReference type="InterPro" id="IPR010673">
    <property type="entry name" value="UPF0346"/>
</dbReference>
<dbReference type="EMBL" id="JQ728484">
    <property type="protein sequence ID" value="AFV27412.1"/>
    <property type="molecule type" value="Genomic_DNA"/>
</dbReference>
<name>M1FTP2_9VIBR</name>
<dbReference type="InterPro" id="IPR000845">
    <property type="entry name" value="Nucleoside_phosphorylase_d"/>
</dbReference>
<feature type="domain" description="Nucleoside phosphorylase" evidence="4">
    <location>
        <begin position="97"/>
        <end position="192"/>
    </location>
</feature>
<organism evidence="6">
    <name type="scientific">Vibrio coralliilyticus</name>
    <dbReference type="NCBI Taxonomy" id="190893"/>
    <lineage>
        <taxon>Bacteria</taxon>
        <taxon>Pseudomonadati</taxon>
        <taxon>Pseudomonadota</taxon>
        <taxon>Gammaproteobacteria</taxon>
        <taxon>Vibrionales</taxon>
        <taxon>Vibrionaceae</taxon>
        <taxon>Vibrio</taxon>
    </lineage>
</organism>
<dbReference type="GO" id="GO:0005829">
    <property type="term" value="C:cytosol"/>
    <property type="evidence" value="ECO:0007669"/>
    <property type="project" value="TreeGrafter"/>
</dbReference>
<dbReference type="Gene3D" id="3.40.50.1580">
    <property type="entry name" value="Nucleoside phosphorylase domain"/>
    <property type="match status" value="1"/>
</dbReference>
<dbReference type="HAMAP" id="MF_01538">
    <property type="entry name" value="UPF0346"/>
    <property type="match status" value="1"/>
</dbReference>
<dbReference type="NCBIfam" id="NF010193">
    <property type="entry name" value="PRK13672.1"/>
    <property type="match status" value="1"/>
</dbReference>
<comment type="catalytic activity">
    <reaction evidence="3">
        <text>uridine + phosphate = alpha-D-ribose 1-phosphate + uracil</text>
        <dbReference type="Rhea" id="RHEA:24388"/>
        <dbReference type="ChEBI" id="CHEBI:16704"/>
        <dbReference type="ChEBI" id="CHEBI:17568"/>
        <dbReference type="ChEBI" id="CHEBI:43474"/>
        <dbReference type="ChEBI" id="CHEBI:57720"/>
        <dbReference type="EC" id="2.4.2.3"/>
    </reaction>
</comment>
<evidence type="ECO:0000313" key="6">
    <source>
        <dbReference type="EMBL" id="AFV27412.1"/>
    </source>
</evidence>
<reference evidence="6" key="1">
    <citation type="submission" date="2012-02" db="EMBL/GenBank/DDBJ databases">
        <title>Analysis of a novel plasmid from the coral pathogen Vibrio coralliilyticus reveals two potential 'ecological islands'.</title>
        <authorList>
            <person name="McConoughey J.E."/>
            <person name="Hill S.A."/>
            <person name="Hudspeth M.E.S."/>
        </authorList>
    </citation>
    <scope>NUCLEOTIDE SEQUENCE</scope>
    <source>
        <strain evidence="6">ATCC BAA-450</strain>
        <plasmid evidence="6">unnamed</plasmid>
    </source>
</reference>
<dbReference type="SUPFAM" id="SSF53167">
    <property type="entry name" value="Purine and uridine phosphorylases"/>
    <property type="match status" value="1"/>
</dbReference>
<evidence type="ECO:0000259" key="5">
    <source>
        <dbReference type="Pfam" id="PF06855"/>
    </source>
</evidence>
<proteinExistence type="inferred from homology"/>
<evidence type="ECO:0000256" key="1">
    <source>
        <dbReference type="ARBA" id="ARBA00011888"/>
    </source>
</evidence>
<evidence type="ECO:0000256" key="3">
    <source>
        <dbReference type="ARBA" id="ARBA00048447"/>
    </source>
</evidence>
<accession>M1FTP2</accession>
<feature type="domain" description="YozE SAM-like" evidence="5">
    <location>
        <begin position="6"/>
        <end position="69"/>
    </location>
</feature>
<dbReference type="Pfam" id="PF01048">
    <property type="entry name" value="PNP_UDP_1"/>
    <property type="match status" value="1"/>
</dbReference>
<dbReference type="EC" id="2.4.2.3" evidence="1"/>